<protein>
    <submittedName>
        <fullName evidence="2">Death on curing protein, Doc toxin</fullName>
    </submittedName>
</protein>
<evidence type="ECO:0000313" key="3">
    <source>
        <dbReference type="Proteomes" id="UP000264006"/>
    </source>
</evidence>
<dbReference type="Proteomes" id="UP000264006">
    <property type="component" value="Chromosome"/>
</dbReference>
<proteinExistence type="predicted"/>
<keyword evidence="3" id="KW-1185">Reference proteome</keyword>
<dbReference type="GO" id="GO:0016301">
    <property type="term" value="F:kinase activity"/>
    <property type="evidence" value="ECO:0007669"/>
    <property type="project" value="InterPro"/>
</dbReference>
<evidence type="ECO:0000259" key="1">
    <source>
        <dbReference type="PROSITE" id="PS51459"/>
    </source>
</evidence>
<gene>
    <name evidence="2" type="ORF">DVS28_a1207</name>
</gene>
<dbReference type="AlphaFoldDB" id="A0A346XUL0"/>
<dbReference type="PANTHER" id="PTHR39426:SF1">
    <property type="entry name" value="HOMOLOGY TO DEATH-ON-CURING PROTEIN OF PHAGE P1"/>
    <property type="match status" value="1"/>
</dbReference>
<evidence type="ECO:0000313" key="2">
    <source>
        <dbReference type="EMBL" id="AXV05907.1"/>
    </source>
</evidence>
<dbReference type="KEGG" id="euz:DVS28_a1207"/>
<dbReference type="InterPro" id="IPR006440">
    <property type="entry name" value="Doc"/>
</dbReference>
<dbReference type="PROSITE" id="PS51459">
    <property type="entry name" value="FIDO"/>
    <property type="match status" value="1"/>
</dbReference>
<reference evidence="2 3" key="1">
    <citation type="submission" date="2018-09" db="EMBL/GenBank/DDBJ databases">
        <title>Complete genome sequence of Euzebya sp. DY32-46 isolated from seawater of Pacific Ocean.</title>
        <authorList>
            <person name="Xu L."/>
            <person name="Wu Y.-H."/>
            <person name="Xu X.-W."/>
        </authorList>
    </citation>
    <scope>NUCLEOTIDE SEQUENCE [LARGE SCALE GENOMIC DNA]</scope>
    <source>
        <strain evidence="2 3">DY32-46</strain>
    </source>
</reference>
<dbReference type="InterPro" id="IPR003812">
    <property type="entry name" value="Fido"/>
</dbReference>
<dbReference type="Pfam" id="PF02661">
    <property type="entry name" value="Fic"/>
    <property type="match status" value="1"/>
</dbReference>
<organism evidence="2 3">
    <name type="scientific">Euzebya pacifica</name>
    <dbReference type="NCBI Taxonomy" id="1608957"/>
    <lineage>
        <taxon>Bacteria</taxon>
        <taxon>Bacillati</taxon>
        <taxon>Actinomycetota</taxon>
        <taxon>Nitriliruptoria</taxon>
        <taxon>Euzebyales</taxon>
    </lineage>
</organism>
<feature type="domain" description="Fido" evidence="1">
    <location>
        <begin position="8"/>
        <end position="121"/>
    </location>
</feature>
<dbReference type="RefSeq" id="WP_216826425.1">
    <property type="nucleotide sequence ID" value="NZ_CP031165.1"/>
</dbReference>
<dbReference type="InterPro" id="IPR053737">
    <property type="entry name" value="Type_II_TA_Toxin"/>
</dbReference>
<dbReference type="Gene3D" id="1.20.120.1870">
    <property type="entry name" value="Fic/DOC protein, Fido domain"/>
    <property type="match status" value="1"/>
</dbReference>
<dbReference type="EMBL" id="CP031165">
    <property type="protein sequence ID" value="AXV05907.1"/>
    <property type="molecule type" value="Genomic_DNA"/>
</dbReference>
<dbReference type="PANTHER" id="PTHR39426">
    <property type="entry name" value="HOMOLOGY TO DEATH-ON-CURING PROTEIN OF PHAGE P1"/>
    <property type="match status" value="1"/>
</dbReference>
<accession>A0A346XUL0</accession>
<sequence length="130" mass="14021">MDGPVVHLTLDDFLHMVRRLGIGPVRDLGLIDAAVARPRSTAYGTDAYPTLGLKAAALLELLVGNHALVDGNKRIAWLATVVSLDLNGVMVTLDDDAAFDLVMDAAQRRLPLEAIANRLVPDVEPDTRQD</sequence>
<name>A0A346XUL0_9ACTN</name>